<dbReference type="AlphaFoldDB" id="A0A395HYP5"/>
<dbReference type="RefSeq" id="XP_025552205.1">
    <property type="nucleotide sequence ID" value="XM_025691344.1"/>
</dbReference>
<dbReference type="OrthoDB" id="408373at2759"/>
<organism evidence="2 3">
    <name type="scientific">Aspergillus homomorphus (strain CBS 101889)</name>
    <dbReference type="NCBI Taxonomy" id="1450537"/>
    <lineage>
        <taxon>Eukaryota</taxon>
        <taxon>Fungi</taxon>
        <taxon>Dikarya</taxon>
        <taxon>Ascomycota</taxon>
        <taxon>Pezizomycotina</taxon>
        <taxon>Eurotiomycetes</taxon>
        <taxon>Eurotiomycetidae</taxon>
        <taxon>Eurotiales</taxon>
        <taxon>Aspergillaceae</taxon>
        <taxon>Aspergillus</taxon>
        <taxon>Aspergillus subgen. Circumdati</taxon>
    </lineage>
</organism>
<reference evidence="2 3" key="1">
    <citation type="submission" date="2018-02" db="EMBL/GenBank/DDBJ databases">
        <title>The genomes of Aspergillus section Nigri reveals drivers in fungal speciation.</title>
        <authorList>
            <consortium name="DOE Joint Genome Institute"/>
            <person name="Vesth T.C."/>
            <person name="Nybo J."/>
            <person name="Theobald S."/>
            <person name="Brandl J."/>
            <person name="Frisvad J.C."/>
            <person name="Nielsen K.F."/>
            <person name="Lyhne E.K."/>
            <person name="Kogle M.E."/>
            <person name="Kuo A."/>
            <person name="Riley R."/>
            <person name="Clum A."/>
            <person name="Nolan M."/>
            <person name="Lipzen A."/>
            <person name="Salamov A."/>
            <person name="Henrissat B."/>
            <person name="Wiebenga A."/>
            <person name="De vries R.P."/>
            <person name="Grigoriev I.V."/>
            <person name="Mortensen U.H."/>
            <person name="Andersen M.R."/>
            <person name="Baker S.E."/>
        </authorList>
    </citation>
    <scope>NUCLEOTIDE SEQUENCE [LARGE SCALE GENOMIC DNA]</scope>
    <source>
        <strain evidence="2 3">CBS 101889</strain>
    </source>
</reference>
<dbReference type="InterPro" id="IPR050471">
    <property type="entry name" value="AB_hydrolase"/>
</dbReference>
<evidence type="ECO:0000313" key="2">
    <source>
        <dbReference type="EMBL" id="RAL13051.1"/>
    </source>
</evidence>
<gene>
    <name evidence="2" type="ORF">BO97DRAFT_330892</name>
</gene>
<dbReference type="SUPFAM" id="SSF53474">
    <property type="entry name" value="alpha/beta-Hydrolases"/>
    <property type="match status" value="1"/>
</dbReference>
<dbReference type="GO" id="GO:0046503">
    <property type="term" value="P:glycerolipid catabolic process"/>
    <property type="evidence" value="ECO:0007669"/>
    <property type="project" value="TreeGrafter"/>
</dbReference>
<name>A0A395HYP5_ASPHC</name>
<dbReference type="InterPro" id="IPR000073">
    <property type="entry name" value="AB_hydrolase_1"/>
</dbReference>
<dbReference type="GeneID" id="37195633"/>
<proteinExistence type="predicted"/>
<feature type="non-terminal residue" evidence="2">
    <location>
        <position position="270"/>
    </location>
</feature>
<dbReference type="VEuPathDB" id="FungiDB:BO97DRAFT_330892"/>
<dbReference type="GO" id="GO:0004806">
    <property type="term" value="F:triacylglycerol lipase activity"/>
    <property type="evidence" value="ECO:0007669"/>
    <property type="project" value="TreeGrafter"/>
</dbReference>
<dbReference type="Gene3D" id="3.40.50.1820">
    <property type="entry name" value="alpha/beta hydrolase"/>
    <property type="match status" value="1"/>
</dbReference>
<evidence type="ECO:0000259" key="1">
    <source>
        <dbReference type="Pfam" id="PF00561"/>
    </source>
</evidence>
<accession>A0A395HYP5</accession>
<keyword evidence="2" id="KW-0378">Hydrolase</keyword>
<dbReference type="Pfam" id="PF00561">
    <property type="entry name" value="Abhydrolase_1"/>
    <property type="match status" value="1"/>
</dbReference>
<dbReference type="PANTHER" id="PTHR43433">
    <property type="entry name" value="HYDROLASE, ALPHA/BETA FOLD FAMILY PROTEIN"/>
    <property type="match status" value="1"/>
</dbReference>
<feature type="non-terminal residue" evidence="2">
    <location>
        <position position="1"/>
    </location>
</feature>
<feature type="domain" description="AB hydrolase-1" evidence="1">
    <location>
        <begin position="15"/>
        <end position="160"/>
    </location>
</feature>
<dbReference type="Proteomes" id="UP000248961">
    <property type="component" value="Unassembled WGS sequence"/>
</dbReference>
<dbReference type="InterPro" id="IPR029058">
    <property type="entry name" value="AB_hydrolase_fold"/>
</dbReference>
<sequence length="270" mass="29945">VKGARLYYEVRGQGPLVLIMSGGNGTAAFFASFASLLASQCQVVTYDRRGFWRSPLKDATNFDPTRLLQANVEDAAALIRHLSPHSPAIVFGSSWAADIALNLLSTHPHLIRKVIVHEPVLGNLFEPAILQGFSDDMDRIIAAFRKHGVPAANAMLTSITSSKRDRELFRASPVFKQLMAIPPNNQNWYFGVEIVEWRQFTTLNPEILLDHRDKLILLRGAEESPDLTAQPVCILSDRLNLPVIDMPGGHLGYITHQVGFVHSFVQVLLS</sequence>
<dbReference type="EMBL" id="KZ824280">
    <property type="protein sequence ID" value="RAL13051.1"/>
    <property type="molecule type" value="Genomic_DNA"/>
</dbReference>
<protein>
    <submittedName>
        <fullName evidence="2">Alpha/beta-hydrolase</fullName>
    </submittedName>
</protein>
<dbReference type="PANTHER" id="PTHR43433:SF5">
    <property type="entry name" value="AB HYDROLASE-1 DOMAIN-CONTAINING PROTEIN"/>
    <property type="match status" value="1"/>
</dbReference>
<keyword evidence="3" id="KW-1185">Reference proteome</keyword>
<evidence type="ECO:0000313" key="3">
    <source>
        <dbReference type="Proteomes" id="UP000248961"/>
    </source>
</evidence>